<dbReference type="RefSeq" id="WP_093914763.1">
    <property type="nucleotide sequence ID" value="NZ_FPAJ01000001.1"/>
</dbReference>
<protein>
    <submittedName>
        <fullName evidence="1">Head-tail adaptor</fullName>
    </submittedName>
</protein>
<sequence length="112" mass="12433">MKRLNLNRRLVLEAPTREGDGAGGYRVVWTALGTLWAEVTARSGREVSQAGVPVSRMGYAICVRAAPMGSAERPEPQQRFRDGARVYSIETVAERDPQGRYLLCLTQEELIV</sequence>
<dbReference type="InterPro" id="IPR008767">
    <property type="entry name" value="Phage_SPP1_head-tail_adaptor"/>
</dbReference>
<evidence type="ECO:0000313" key="1">
    <source>
        <dbReference type="EMBL" id="SFS47751.1"/>
    </source>
</evidence>
<accession>A0A1I6Q5J4</accession>
<dbReference type="STRING" id="394264.SAMN04488040_0515"/>
<dbReference type="EMBL" id="FPAJ01000001">
    <property type="protein sequence ID" value="SFS47751.1"/>
    <property type="molecule type" value="Genomic_DNA"/>
</dbReference>
<dbReference type="InterPro" id="IPR038666">
    <property type="entry name" value="SSP1_head-tail_sf"/>
</dbReference>
<gene>
    <name evidence="1" type="ORF">SAMN04488040_0515</name>
</gene>
<dbReference type="Pfam" id="PF05521">
    <property type="entry name" value="Phage_HCP"/>
    <property type="match status" value="1"/>
</dbReference>
<dbReference type="Proteomes" id="UP000199239">
    <property type="component" value="Unassembled WGS sequence"/>
</dbReference>
<keyword evidence="2" id="KW-1185">Reference proteome</keyword>
<dbReference type="OrthoDB" id="7570189at2"/>
<name>A0A1I6Q5J4_9RHOB</name>
<evidence type="ECO:0000313" key="2">
    <source>
        <dbReference type="Proteomes" id="UP000199239"/>
    </source>
</evidence>
<proteinExistence type="predicted"/>
<dbReference type="AlphaFoldDB" id="A0A1I6Q5J4"/>
<reference evidence="2" key="1">
    <citation type="submission" date="2016-10" db="EMBL/GenBank/DDBJ databases">
        <authorList>
            <person name="Varghese N."/>
            <person name="Submissions S."/>
        </authorList>
    </citation>
    <scope>NUCLEOTIDE SEQUENCE [LARGE SCALE GENOMIC DNA]</scope>
    <source>
        <strain evidence="2">DSM 23422</strain>
    </source>
</reference>
<dbReference type="Gene3D" id="2.40.10.270">
    <property type="entry name" value="Bacteriophage SPP1 head-tail adaptor protein"/>
    <property type="match status" value="1"/>
</dbReference>
<organism evidence="1 2">
    <name type="scientific">Sulfitobacter marinus</name>
    <dbReference type="NCBI Taxonomy" id="394264"/>
    <lineage>
        <taxon>Bacteria</taxon>
        <taxon>Pseudomonadati</taxon>
        <taxon>Pseudomonadota</taxon>
        <taxon>Alphaproteobacteria</taxon>
        <taxon>Rhodobacterales</taxon>
        <taxon>Roseobacteraceae</taxon>
        <taxon>Sulfitobacter</taxon>
    </lineage>
</organism>